<gene>
    <name evidence="2" type="ORF">DLD77_00885</name>
</gene>
<feature type="transmembrane region" description="Helical" evidence="1">
    <location>
        <begin position="248"/>
        <end position="267"/>
    </location>
</feature>
<keyword evidence="1" id="KW-0812">Transmembrane</keyword>
<dbReference type="InterPro" id="IPR036927">
    <property type="entry name" value="Cyt_c_oxase-like_su1_sf"/>
</dbReference>
<protein>
    <submittedName>
        <fullName evidence="2">Cytochrome C oxidase subunit I</fullName>
    </submittedName>
</protein>
<feature type="transmembrane region" description="Helical" evidence="1">
    <location>
        <begin position="20"/>
        <end position="39"/>
    </location>
</feature>
<feature type="transmembrane region" description="Helical" evidence="1">
    <location>
        <begin position="87"/>
        <end position="110"/>
    </location>
</feature>
<evidence type="ECO:0000256" key="1">
    <source>
        <dbReference type="SAM" id="Phobius"/>
    </source>
</evidence>
<accession>A0ABM6W8Y3</accession>
<evidence type="ECO:0000313" key="3">
    <source>
        <dbReference type="Proteomes" id="UP000246099"/>
    </source>
</evidence>
<reference evidence="2 3" key="1">
    <citation type="submission" date="2018-05" db="EMBL/GenBank/DDBJ databases">
        <title>Chitinophaga sp. nov., isolated from rhizosphere soil of Alhagi.</title>
        <authorList>
            <person name="Liu Y."/>
        </authorList>
    </citation>
    <scope>NUCLEOTIDE SEQUENCE [LARGE SCALE GENOMIC DNA]</scope>
    <source>
        <strain evidence="2 3">T22</strain>
    </source>
</reference>
<organism evidence="2 3">
    <name type="scientific">Chitinophaga alhagiae</name>
    <dbReference type="NCBI Taxonomy" id="2203219"/>
    <lineage>
        <taxon>Bacteria</taxon>
        <taxon>Pseudomonadati</taxon>
        <taxon>Bacteroidota</taxon>
        <taxon>Chitinophagia</taxon>
        <taxon>Chitinophagales</taxon>
        <taxon>Chitinophagaceae</taxon>
        <taxon>Chitinophaga</taxon>
    </lineage>
</organism>
<dbReference type="EMBL" id="CP029600">
    <property type="protein sequence ID" value="AWO00362.1"/>
    <property type="molecule type" value="Genomic_DNA"/>
</dbReference>
<dbReference type="RefSeq" id="WP_119075707.1">
    <property type="nucleotide sequence ID" value="NZ_CP029600.1"/>
</dbReference>
<keyword evidence="1" id="KW-1133">Transmembrane helix</keyword>
<feature type="transmembrane region" description="Helical" evidence="1">
    <location>
        <begin position="376"/>
        <end position="397"/>
    </location>
</feature>
<feature type="transmembrane region" description="Helical" evidence="1">
    <location>
        <begin position="403"/>
        <end position="421"/>
    </location>
</feature>
<feature type="transmembrane region" description="Helical" evidence="1">
    <location>
        <begin position="288"/>
        <end position="312"/>
    </location>
</feature>
<feature type="transmembrane region" description="Helical" evidence="1">
    <location>
        <begin position="318"/>
        <end position="339"/>
    </location>
</feature>
<feature type="transmembrane region" description="Helical" evidence="1">
    <location>
        <begin position="190"/>
        <end position="210"/>
    </location>
</feature>
<keyword evidence="3" id="KW-1185">Reference proteome</keyword>
<feature type="transmembrane region" description="Helical" evidence="1">
    <location>
        <begin position="116"/>
        <end position="136"/>
    </location>
</feature>
<dbReference type="Proteomes" id="UP000246099">
    <property type="component" value="Chromosome"/>
</dbReference>
<name>A0ABM6W8Y3_9BACT</name>
<feature type="transmembrane region" description="Helical" evidence="1">
    <location>
        <begin position="51"/>
        <end position="75"/>
    </location>
</feature>
<dbReference type="Gene3D" id="1.20.210.10">
    <property type="entry name" value="Cytochrome c oxidase-like, subunit I domain"/>
    <property type="match status" value="1"/>
</dbReference>
<evidence type="ECO:0000313" key="2">
    <source>
        <dbReference type="EMBL" id="AWO00362.1"/>
    </source>
</evidence>
<keyword evidence="1" id="KW-0472">Membrane</keyword>
<feature type="transmembrane region" description="Helical" evidence="1">
    <location>
        <begin position="222"/>
        <end position="242"/>
    </location>
</feature>
<feature type="transmembrane region" description="Helical" evidence="1">
    <location>
        <begin position="148"/>
        <end position="170"/>
    </location>
</feature>
<sequence length="427" mass="46835">MMLAGSDIAKTTTHKVVLPFYIYAALAFVVSAVLLLASSHAFSGHYFQPKILAVTHAMALGWGTMIILGASHQLLPVLTGGKLYSPSLAYLSFIFSGTGIPLLVWAFYIFDMHWPAQYGAVLVNTGVLLYLINVGASIDQSRHGNVHATFIFTAGVWLFITTAVGGFLVFNFTAHILPENSLHYLSLHAHIGIAGWFLLLVIGVGSRLIPMFLISKFNHPGMLWWMYFLINGGLVIFLILFLLPFPSFTYLFPAALVAAALVLFGAYCRHAYRQRIRKQVDGQMKISLLSVLMMIVPMVFLFTIIAVLLLSGASTSLVLAYGFTIFFGWLTALILGMTFKTLPFIVWNKTYHAKAGLGKTPHPKDLFSSRMFNGMAFSYLAGFVCFAVGILAGNTLITQAGAVLLLCSAVLYSGNVFKIFFHKATVK</sequence>
<proteinExistence type="predicted"/>